<dbReference type="VEuPathDB" id="VectorBase:ASTE001113"/>
<dbReference type="AlphaFoldDB" id="A0A182YK10"/>
<feature type="compositionally biased region" description="Pro residues" evidence="1">
    <location>
        <begin position="12"/>
        <end position="24"/>
    </location>
</feature>
<protein>
    <submittedName>
        <fullName evidence="2">Uncharacterized protein</fullName>
    </submittedName>
</protein>
<dbReference type="Proteomes" id="UP000076408">
    <property type="component" value="Unassembled WGS sequence"/>
</dbReference>
<dbReference type="EnsemblMetazoa" id="ASTEI08796-RA">
    <property type="protein sequence ID" value="ASTEI08796-PA"/>
    <property type="gene ID" value="ASTEI08796"/>
</dbReference>
<dbReference type="VEuPathDB" id="VectorBase:ASTEI08796"/>
<name>A0A182YK10_ANOST</name>
<feature type="compositionally biased region" description="Polar residues" evidence="1">
    <location>
        <begin position="251"/>
        <end position="265"/>
    </location>
</feature>
<evidence type="ECO:0000256" key="1">
    <source>
        <dbReference type="SAM" id="MobiDB-lite"/>
    </source>
</evidence>
<dbReference type="STRING" id="30069.A0A182YK10"/>
<reference evidence="3" key="1">
    <citation type="journal article" date="2014" name="Genome Biol.">
        <title>Genome analysis of a major urban malaria vector mosquito, Anopheles stephensi.</title>
        <authorList>
            <person name="Jiang X."/>
            <person name="Peery A."/>
            <person name="Hall A.B."/>
            <person name="Sharma A."/>
            <person name="Chen X.G."/>
            <person name="Waterhouse R.M."/>
            <person name="Komissarov A."/>
            <person name="Riehle M.M."/>
            <person name="Shouche Y."/>
            <person name="Sharakhova M.V."/>
            <person name="Lawson D."/>
            <person name="Pakpour N."/>
            <person name="Arensburger P."/>
            <person name="Davidson V.L."/>
            <person name="Eiglmeier K."/>
            <person name="Emrich S."/>
            <person name="George P."/>
            <person name="Kennedy R.C."/>
            <person name="Mane S.P."/>
            <person name="Maslen G."/>
            <person name="Oringanje C."/>
            <person name="Qi Y."/>
            <person name="Settlage R."/>
            <person name="Tojo M."/>
            <person name="Tubio J.M."/>
            <person name="Unger M.F."/>
            <person name="Wang B."/>
            <person name="Vernick K.D."/>
            <person name="Ribeiro J.M."/>
            <person name="James A.A."/>
            <person name="Michel K."/>
            <person name="Riehle M.A."/>
            <person name="Luckhart S."/>
            <person name="Sharakhov I.V."/>
            <person name="Tu Z."/>
        </authorList>
    </citation>
    <scope>NUCLEOTIDE SEQUENCE [LARGE SCALE GENOMIC DNA]</scope>
    <source>
        <strain evidence="3">Indian</strain>
    </source>
</reference>
<evidence type="ECO:0000313" key="3">
    <source>
        <dbReference type="Proteomes" id="UP000076408"/>
    </source>
</evidence>
<dbReference type="OMA" id="HMWSIND"/>
<proteinExistence type="predicted"/>
<reference evidence="2" key="2">
    <citation type="submission" date="2020-05" db="UniProtKB">
        <authorList>
            <consortium name="EnsemblMetazoa"/>
        </authorList>
    </citation>
    <scope>IDENTIFICATION</scope>
    <source>
        <strain evidence="2">Indian</strain>
    </source>
</reference>
<accession>A0A182YK10</accession>
<evidence type="ECO:0000313" key="2">
    <source>
        <dbReference type="EnsemblMetazoa" id="ASTEI08796-PA"/>
    </source>
</evidence>
<dbReference type="VEuPathDB" id="VectorBase:ASTEI20_039538"/>
<sequence length="382" mass="40999">MDDSNTSFPGPSARPYPTPNPPAPYSSDRPPSASQGVETERLKQQQNLLSGLGRRRDSLSGLSSTSQPIGSMGQNSPAPSYRSTGNYTSGIVADVVREIRDICRVREDATFERLRNLQENHMWSINDTLQRLAKDVDAMQKSVSAARIDLEKLTGRVLQLESIVLPQAAVCLAGAQHNHTLPMSPMPLFGGNVQQALLLQQLQHQQSNSTQQQQQQQQQQYSPQTVAPSQQQFHAYGVTDRSPPNSGGCATGNSTGNGVKSGSSLPSMLRLNYGRTEELYGCDGVAVELGNGNSSGSSTTASVHEASSRVLMLEKGEVELRRDLQDAIAAKNEQSKRIAYLQKVVMALQQKVDSQSTDAPNAGAGSSNNISGIGVIGPVTDL</sequence>
<keyword evidence="3" id="KW-1185">Reference proteome</keyword>
<organism evidence="2 3">
    <name type="scientific">Anopheles stephensi</name>
    <name type="common">Indo-Pakistan malaria mosquito</name>
    <dbReference type="NCBI Taxonomy" id="30069"/>
    <lineage>
        <taxon>Eukaryota</taxon>
        <taxon>Metazoa</taxon>
        <taxon>Ecdysozoa</taxon>
        <taxon>Arthropoda</taxon>
        <taxon>Hexapoda</taxon>
        <taxon>Insecta</taxon>
        <taxon>Pterygota</taxon>
        <taxon>Neoptera</taxon>
        <taxon>Endopterygota</taxon>
        <taxon>Diptera</taxon>
        <taxon>Nematocera</taxon>
        <taxon>Culicoidea</taxon>
        <taxon>Culicidae</taxon>
        <taxon>Anophelinae</taxon>
        <taxon>Anopheles</taxon>
    </lineage>
</organism>
<feature type="compositionally biased region" description="Low complexity" evidence="1">
    <location>
        <begin position="204"/>
        <end position="224"/>
    </location>
</feature>
<feature type="region of interest" description="Disordered" evidence="1">
    <location>
        <begin position="1"/>
        <end position="86"/>
    </location>
</feature>
<feature type="compositionally biased region" description="Polar residues" evidence="1">
    <location>
        <begin position="65"/>
        <end position="86"/>
    </location>
</feature>
<feature type="region of interest" description="Disordered" evidence="1">
    <location>
        <begin position="204"/>
        <end position="265"/>
    </location>
</feature>